<feature type="compositionally biased region" description="Basic and acidic residues" evidence="1">
    <location>
        <begin position="173"/>
        <end position="187"/>
    </location>
</feature>
<sequence length="731" mass="79048">MGSCLSKKESSSTTTTCSAVTVTNKTTPLPDPPSKDEENKKKPAIITTTTTTITAAATTKNPLKEESNNGVMKKEVFVIKQRRSHERRPSEGKITISTPTTSNKEDPSSSSSGEGVNGAGNNVVERSGVVRTSSCTKEEVDAILIQCGRLSRSSSGNNLNNNSNTRKYSGSKRSYDFDHDAIEKGGDDIDNDNVGIDANSHHHQRRHSRSSHRRNSSRDKDVEGGSSTKRSGSREKRSSSREEDRTRSGGGSGSRRVSRSPGRRSETPSSANAAGGGGSGVTEKSRPGKMVSVPASNRGGGGDSGTMAGSGVKRVSVRRSGEIGRTTAASPRSQSPANVRGSGNNENHHQHPHSLSRSNSRKAEHSPYRRNPMAEIDDNSQRPTENTNLKNQKIKDCEPTLNKKSSILQSQQKSELKPQRVTEAIVQETNNNGNRDVKENIGLSKGAAVGESMKPHGITRTRSARRSRDFDLNSALEPDTILNPTSYASLLLEDIQNFHQQNTTTTTPTAAAATATAFTLPACVTKACSILDAVADLNSCASSNISNDDRNCFEVSDNRSNNNKNFSKSTTNAVPFNPLGKKRLDVKKKTYVESELVVGNDDEEDLMEPSLHKYITVRRGVNMVNEEKDMEQQESSGSNSVVVAAQHNWASSSSSWEPNSADSTDRWTSRSNTTGGEQEEPNLVISEKVKQLQNIPGTPMRRKKETNEHQGKVIGCGVRGQMRIPIAAASM</sequence>
<feature type="compositionally biased region" description="Basic and acidic residues" evidence="1">
    <location>
        <begin position="232"/>
        <end position="247"/>
    </location>
</feature>
<feature type="compositionally biased region" description="Polar residues" evidence="1">
    <location>
        <begin position="381"/>
        <end position="391"/>
    </location>
</feature>
<feature type="compositionally biased region" description="Basic and acidic residues" evidence="1">
    <location>
        <begin position="62"/>
        <end position="77"/>
    </location>
</feature>
<keyword evidence="3" id="KW-1185">Reference proteome</keyword>
<feature type="compositionally biased region" description="Low complexity" evidence="1">
    <location>
        <begin position="11"/>
        <end position="27"/>
    </location>
</feature>
<evidence type="ECO:0000256" key="1">
    <source>
        <dbReference type="SAM" id="MobiDB-lite"/>
    </source>
</evidence>
<dbReference type="AlphaFoldDB" id="A0AAD4TBZ5"/>
<feature type="region of interest" description="Disordered" evidence="1">
    <location>
        <begin position="1"/>
        <end position="400"/>
    </location>
</feature>
<feature type="compositionally biased region" description="Low complexity" evidence="1">
    <location>
        <begin position="148"/>
        <end position="164"/>
    </location>
</feature>
<dbReference type="PANTHER" id="PTHR34367:SF1">
    <property type="entry name" value="OS04G0528600 PROTEIN"/>
    <property type="match status" value="1"/>
</dbReference>
<feature type="compositionally biased region" description="Basic and acidic residues" evidence="1">
    <location>
        <begin position="1"/>
        <end position="10"/>
    </location>
</feature>
<accession>A0AAD4TBZ5</accession>
<feature type="compositionally biased region" description="Basic residues" evidence="1">
    <location>
        <begin position="201"/>
        <end position="215"/>
    </location>
</feature>
<evidence type="ECO:0000313" key="2">
    <source>
        <dbReference type="EMBL" id="KAI3948617.1"/>
    </source>
</evidence>
<dbReference type="Proteomes" id="UP001202328">
    <property type="component" value="Unassembled WGS sequence"/>
</dbReference>
<name>A0AAD4TBZ5_9MAGN</name>
<organism evidence="2 3">
    <name type="scientific">Papaver atlanticum</name>
    <dbReference type="NCBI Taxonomy" id="357466"/>
    <lineage>
        <taxon>Eukaryota</taxon>
        <taxon>Viridiplantae</taxon>
        <taxon>Streptophyta</taxon>
        <taxon>Embryophyta</taxon>
        <taxon>Tracheophyta</taxon>
        <taxon>Spermatophyta</taxon>
        <taxon>Magnoliopsida</taxon>
        <taxon>Ranunculales</taxon>
        <taxon>Papaveraceae</taxon>
        <taxon>Papaveroideae</taxon>
        <taxon>Papaver</taxon>
    </lineage>
</organism>
<gene>
    <name evidence="2" type="ORF">MKW98_027683</name>
</gene>
<proteinExistence type="predicted"/>
<dbReference type="EMBL" id="JAJJMB010003237">
    <property type="protein sequence ID" value="KAI3948617.1"/>
    <property type="molecule type" value="Genomic_DNA"/>
</dbReference>
<dbReference type="PANTHER" id="PTHR34367">
    <property type="entry name" value="OS02G0734667 PROTEIN"/>
    <property type="match status" value="1"/>
</dbReference>
<feature type="compositionally biased region" description="Low complexity" evidence="1">
    <location>
        <begin position="44"/>
        <end position="59"/>
    </location>
</feature>
<feature type="region of interest" description="Disordered" evidence="1">
    <location>
        <begin position="649"/>
        <end position="687"/>
    </location>
</feature>
<evidence type="ECO:0000313" key="3">
    <source>
        <dbReference type="Proteomes" id="UP001202328"/>
    </source>
</evidence>
<feature type="compositionally biased region" description="Polar residues" evidence="1">
    <location>
        <begin position="327"/>
        <end position="345"/>
    </location>
</feature>
<reference evidence="2" key="1">
    <citation type="submission" date="2022-04" db="EMBL/GenBank/DDBJ databases">
        <title>A functionally conserved STORR gene fusion in Papaver species that diverged 16.8 million years ago.</title>
        <authorList>
            <person name="Catania T."/>
        </authorList>
    </citation>
    <scope>NUCLEOTIDE SEQUENCE</scope>
    <source>
        <strain evidence="2">S-188037</strain>
    </source>
</reference>
<comment type="caution">
    <text evidence="2">The sequence shown here is derived from an EMBL/GenBank/DDBJ whole genome shotgun (WGS) entry which is preliminary data.</text>
</comment>
<dbReference type="InterPro" id="IPR040412">
    <property type="entry name" value="At1g65710-like"/>
</dbReference>
<protein>
    <submittedName>
        <fullName evidence="2">Uncharacterized protein</fullName>
    </submittedName>
</protein>
<feature type="compositionally biased region" description="Low complexity" evidence="1">
    <location>
        <begin position="108"/>
        <end position="125"/>
    </location>
</feature>